<evidence type="ECO:0000256" key="4">
    <source>
        <dbReference type="ARBA" id="ARBA00022989"/>
    </source>
</evidence>
<keyword evidence="4 8" id="KW-1133">Transmembrane helix</keyword>
<keyword evidence="6 8" id="KW-0472">Membrane</keyword>
<dbReference type="SUPFAM" id="SSF54631">
    <property type="entry name" value="CBS-domain pair"/>
    <property type="match status" value="1"/>
</dbReference>
<dbReference type="Pfam" id="PF03471">
    <property type="entry name" value="CorC_HlyC"/>
    <property type="match status" value="1"/>
</dbReference>
<dbReference type="PANTHER" id="PTHR22777">
    <property type="entry name" value="HEMOLYSIN-RELATED"/>
    <property type="match status" value="1"/>
</dbReference>
<dbReference type="InterPro" id="IPR000644">
    <property type="entry name" value="CBS_dom"/>
</dbReference>
<accession>A0ABW3WNZ1</accession>
<feature type="domain" description="CNNM transmembrane" evidence="11">
    <location>
        <begin position="1"/>
        <end position="183"/>
    </location>
</feature>
<feature type="domain" description="CBS" evidence="10">
    <location>
        <begin position="270"/>
        <end position="330"/>
    </location>
</feature>
<dbReference type="CDD" id="cd04590">
    <property type="entry name" value="CBS_pair_CorC_HlyC_assoc"/>
    <property type="match status" value="1"/>
</dbReference>
<dbReference type="Gene3D" id="3.10.580.10">
    <property type="entry name" value="CBS-domain"/>
    <property type="match status" value="1"/>
</dbReference>
<feature type="transmembrane region" description="Helical" evidence="9">
    <location>
        <begin position="125"/>
        <end position="143"/>
    </location>
</feature>
<dbReference type="InterPro" id="IPR002550">
    <property type="entry name" value="CNNM"/>
</dbReference>
<evidence type="ECO:0000256" key="1">
    <source>
        <dbReference type="ARBA" id="ARBA00004141"/>
    </source>
</evidence>
<organism evidence="12 13">
    <name type="scientific">Lutibacter holmesii</name>
    <dbReference type="NCBI Taxonomy" id="1137985"/>
    <lineage>
        <taxon>Bacteria</taxon>
        <taxon>Pseudomonadati</taxon>
        <taxon>Bacteroidota</taxon>
        <taxon>Flavobacteriia</taxon>
        <taxon>Flavobacteriales</taxon>
        <taxon>Flavobacteriaceae</taxon>
        <taxon>Lutibacter</taxon>
    </lineage>
</organism>
<evidence type="ECO:0000256" key="3">
    <source>
        <dbReference type="ARBA" id="ARBA00022737"/>
    </source>
</evidence>
<dbReference type="InterPro" id="IPR036318">
    <property type="entry name" value="FAD-bd_PCMH-like_sf"/>
</dbReference>
<protein>
    <submittedName>
        <fullName evidence="12">Hemolysin family protein</fullName>
    </submittedName>
</protein>
<dbReference type="PROSITE" id="PS51371">
    <property type="entry name" value="CBS"/>
    <property type="match status" value="1"/>
</dbReference>
<dbReference type="InterPro" id="IPR046342">
    <property type="entry name" value="CBS_dom_sf"/>
</dbReference>
<feature type="transmembrane region" description="Helical" evidence="9">
    <location>
        <begin position="62"/>
        <end position="86"/>
    </location>
</feature>
<comment type="subcellular location">
    <subcellularLocation>
        <location evidence="1">Membrane</location>
        <topology evidence="1">Multi-pass membrane protein</topology>
    </subcellularLocation>
</comment>
<evidence type="ECO:0000256" key="7">
    <source>
        <dbReference type="PROSITE-ProRule" id="PRU00703"/>
    </source>
</evidence>
<keyword evidence="13" id="KW-1185">Reference proteome</keyword>
<dbReference type="SUPFAM" id="SSF56176">
    <property type="entry name" value="FAD-binding/transporter-associated domain-like"/>
    <property type="match status" value="1"/>
</dbReference>
<dbReference type="SMART" id="SM01091">
    <property type="entry name" value="CorC_HlyC"/>
    <property type="match status" value="1"/>
</dbReference>
<dbReference type="EMBL" id="JBHTMV010000003">
    <property type="protein sequence ID" value="MFD1293473.1"/>
    <property type="molecule type" value="Genomic_DNA"/>
</dbReference>
<feature type="transmembrane region" description="Helical" evidence="9">
    <location>
        <begin position="6"/>
        <end position="28"/>
    </location>
</feature>
<dbReference type="InterPro" id="IPR044751">
    <property type="entry name" value="Ion_transp-like_CBS"/>
</dbReference>
<evidence type="ECO:0000259" key="11">
    <source>
        <dbReference type="PROSITE" id="PS51846"/>
    </source>
</evidence>
<evidence type="ECO:0000256" key="5">
    <source>
        <dbReference type="ARBA" id="ARBA00023122"/>
    </source>
</evidence>
<evidence type="ECO:0000256" key="2">
    <source>
        <dbReference type="ARBA" id="ARBA00022692"/>
    </source>
</evidence>
<evidence type="ECO:0000256" key="9">
    <source>
        <dbReference type="SAM" id="Phobius"/>
    </source>
</evidence>
<evidence type="ECO:0000259" key="10">
    <source>
        <dbReference type="PROSITE" id="PS51371"/>
    </source>
</evidence>
<evidence type="ECO:0000313" key="12">
    <source>
        <dbReference type="EMBL" id="MFD1293473.1"/>
    </source>
</evidence>
<dbReference type="Proteomes" id="UP001597241">
    <property type="component" value="Unassembled WGS sequence"/>
</dbReference>
<keyword evidence="3" id="KW-0677">Repeat</keyword>
<sequence>MEIQIAVILVSVLLSAFFSGMEIAYVSANKFQIELEKKKEGIIAKILSKITSKSSKFITTMLVGNNIALVVYSFFMGELIISFLPVESLNNFTVLLIQTIISTILILVTAEFLPKALFRIYANEALLIFAPFAYVFYILFHFISDFITAISDFFLKRFFNSTNELEQKEFSKAELGNYITQQLENAKDSEDVDSEIQIFQNALEFDNLKSREIMIPRTEIVAVEINESIANLKKLFVQTGYSKILVYKGSLDDVLGYAHAFELFKKPKNIRSILLPVEFVPESMLINNVLNVLIKKKRSISVVLDEFGGTSGIITIEDIVEELFGEIIDEHDTVELLENCINQREFELSARLEVDYLNETYNLNLEENEAYETLGGFIVYHNEDIPTQDEIIKINNLNFKMLKVDSSKILEVYLKVLDQED</sequence>
<dbReference type="Pfam" id="PF00571">
    <property type="entry name" value="CBS"/>
    <property type="match status" value="1"/>
</dbReference>
<gene>
    <name evidence="12" type="ORF">ACFQ5N_06460</name>
</gene>
<reference evidence="13" key="1">
    <citation type="journal article" date="2019" name="Int. J. Syst. Evol. Microbiol.">
        <title>The Global Catalogue of Microorganisms (GCM) 10K type strain sequencing project: providing services to taxonomists for standard genome sequencing and annotation.</title>
        <authorList>
            <consortium name="The Broad Institute Genomics Platform"/>
            <consortium name="The Broad Institute Genome Sequencing Center for Infectious Disease"/>
            <person name="Wu L."/>
            <person name="Ma J."/>
        </authorList>
    </citation>
    <scope>NUCLEOTIDE SEQUENCE [LARGE SCALE GENOMIC DNA]</scope>
    <source>
        <strain evidence="13">CCUG 62221</strain>
    </source>
</reference>
<evidence type="ECO:0000256" key="8">
    <source>
        <dbReference type="PROSITE-ProRule" id="PRU01193"/>
    </source>
</evidence>
<dbReference type="PROSITE" id="PS51846">
    <property type="entry name" value="CNNM"/>
    <property type="match status" value="1"/>
</dbReference>
<keyword evidence="5 7" id="KW-0129">CBS domain</keyword>
<keyword evidence="2 8" id="KW-0812">Transmembrane</keyword>
<dbReference type="InterPro" id="IPR005170">
    <property type="entry name" value="Transptr-assoc_dom"/>
</dbReference>
<comment type="caution">
    <text evidence="12">The sequence shown here is derived from an EMBL/GenBank/DDBJ whole genome shotgun (WGS) entry which is preliminary data.</text>
</comment>
<dbReference type="Gene3D" id="3.30.465.10">
    <property type="match status" value="1"/>
</dbReference>
<name>A0ABW3WNZ1_9FLAO</name>
<feature type="transmembrane region" description="Helical" evidence="9">
    <location>
        <begin position="92"/>
        <end position="113"/>
    </location>
</feature>
<dbReference type="InterPro" id="IPR016169">
    <property type="entry name" value="FAD-bd_PCMH_sub2"/>
</dbReference>
<proteinExistence type="predicted"/>
<dbReference type="RefSeq" id="WP_386808672.1">
    <property type="nucleotide sequence ID" value="NZ_JBHTMV010000003.1"/>
</dbReference>
<dbReference type="Pfam" id="PF01595">
    <property type="entry name" value="CNNM"/>
    <property type="match status" value="1"/>
</dbReference>
<evidence type="ECO:0000313" key="13">
    <source>
        <dbReference type="Proteomes" id="UP001597241"/>
    </source>
</evidence>
<evidence type="ECO:0000256" key="6">
    <source>
        <dbReference type="ARBA" id="ARBA00023136"/>
    </source>
</evidence>
<dbReference type="PANTHER" id="PTHR22777:SF17">
    <property type="entry name" value="UPF0053 PROTEIN SLL0260"/>
    <property type="match status" value="1"/>
</dbReference>